<name>A0ACC2UM86_9FUNG</name>
<dbReference type="Proteomes" id="UP001165960">
    <property type="component" value="Unassembled WGS sequence"/>
</dbReference>
<proteinExistence type="predicted"/>
<accession>A0ACC2UM86</accession>
<gene>
    <name evidence="1" type="ORF">DSO57_1027667</name>
</gene>
<sequence>MALSETSPIPAKTSWGVDKSQPGPFQTRAAADLRQWLLYRVAAIPLHPTPLAADLSPGMTANPPRYVSETFWSPKPGGSGIWKCAASHSGYASAVTHALCIYRCPIPDGNRSESFLVGRLKCQTRNTSALT</sequence>
<organism evidence="1 2">
    <name type="scientific">Entomophthora muscae</name>
    <dbReference type="NCBI Taxonomy" id="34485"/>
    <lineage>
        <taxon>Eukaryota</taxon>
        <taxon>Fungi</taxon>
        <taxon>Fungi incertae sedis</taxon>
        <taxon>Zoopagomycota</taxon>
        <taxon>Entomophthoromycotina</taxon>
        <taxon>Entomophthoromycetes</taxon>
        <taxon>Entomophthorales</taxon>
        <taxon>Entomophthoraceae</taxon>
        <taxon>Entomophthora</taxon>
    </lineage>
</organism>
<keyword evidence="2" id="KW-1185">Reference proteome</keyword>
<evidence type="ECO:0000313" key="1">
    <source>
        <dbReference type="EMBL" id="KAJ9087980.1"/>
    </source>
</evidence>
<protein>
    <submittedName>
        <fullName evidence="1">Uncharacterized protein</fullName>
    </submittedName>
</protein>
<evidence type="ECO:0000313" key="2">
    <source>
        <dbReference type="Proteomes" id="UP001165960"/>
    </source>
</evidence>
<comment type="caution">
    <text evidence="1">The sequence shown here is derived from an EMBL/GenBank/DDBJ whole genome shotgun (WGS) entry which is preliminary data.</text>
</comment>
<reference evidence="1" key="1">
    <citation type="submission" date="2022-04" db="EMBL/GenBank/DDBJ databases">
        <title>Genome of the entomopathogenic fungus Entomophthora muscae.</title>
        <authorList>
            <person name="Elya C."/>
            <person name="Lovett B.R."/>
            <person name="Lee E."/>
            <person name="Macias A.M."/>
            <person name="Hajek A.E."/>
            <person name="De Bivort B.L."/>
            <person name="Kasson M.T."/>
            <person name="De Fine Licht H.H."/>
            <person name="Stajich J.E."/>
        </authorList>
    </citation>
    <scope>NUCLEOTIDE SEQUENCE</scope>
    <source>
        <strain evidence="1">Berkeley</strain>
    </source>
</reference>
<dbReference type="EMBL" id="QTSX02000170">
    <property type="protein sequence ID" value="KAJ9087980.1"/>
    <property type="molecule type" value="Genomic_DNA"/>
</dbReference>